<evidence type="ECO:0008006" key="4">
    <source>
        <dbReference type="Google" id="ProtNLM"/>
    </source>
</evidence>
<organism evidence="2 3">
    <name type="scientific">Nocardioides bigeumensis</name>
    <dbReference type="NCBI Taxonomy" id="433657"/>
    <lineage>
        <taxon>Bacteria</taxon>
        <taxon>Bacillati</taxon>
        <taxon>Actinomycetota</taxon>
        <taxon>Actinomycetes</taxon>
        <taxon>Propionibacteriales</taxon>
        <taxon>Nocardioidaceae</taxon>
        <taxon>Nocardioides</taxon>
    </lineage>
</organism>
<evidence type="ECO:0000313" key="3">
    <source>
        <dbReference type="Proteomes" id="UP001500575"/>
    </source>
</evidence>
<sequence length="125" mass="14288">MVIKVRMFADDYSGVALWREHGGDGRLPPIPDDLQADLDAWIDNWELLHGSKSWPANAMFDHDIRGWDIAQRLQRAFGPDYYVKFEFETDEARATVATDTPPPVGARPPRPRARWGWVAGRERGN</sequence>
<accession>A0ABP5J854</accession>
<dbReference type="EMBL" id="BAAAQQ010000001">
    <property type="protein sequence ID" value="GAA2113012.1"/>
    <property type="molecule type" value="Genomic_DNA"/>
</dbReference>
<comment type="caution">
    <text evidence="2">The sequence shown here is derived from an EMBL/GenBank/DDBJ whole genome shotgun (WGS) entry which is preliminary data.</text>
</comment>
<gene>
    <name evidence="2" type="ORF">GCM10009843_00250</name>
</gene>
<feature type="region of interest" description="Disordered" evidence="1">
    <location>
        <begin position="94"/>
        <end position="125"/>
    </location>
</feature>
<protein>
    <recommendedName>
        <fullName evidence="4">DUF3303 domain-containing protein</fullName>
    </recommendedName>
</protein>
<evidence type="ECO:0000256" key="1">
    <source>
        <dbReference type="SAM" id="MobiDB-lite"/>
    </source>
</evidence>
<evidence type="ECO:0000313" key="2">
    <source>
        <dbReference type="EMBL" id="GAA2113012.1"/>
    </source>
</evidence>
<dbReference type="RefSeq" id="WP_344301445.1">
    <property type="nucleotide sequence ID" value="NZ_BAAAQQ010000001.1"/>
</dbReference>
<proteinExistence type="predicted"/>
<reference evidence="3" key="1">
    <citation type="journal article" date="2019" name="Int. J. Syst. Evol. Microbiol.">
        <title>The Global Catalogue of Microorganisms (GCM) 10K type strain sequencing project: providing services to taxonomists for standard genome sequencing and annotation.</title>
        <authorList>
            <consortium name="The Broad Institute Genomics Platform"/>
            <consortium name="The Broad Institute Genome Sequencing Center for Infectious Disease"/>
            <person name="Wu L."/>
            <person name="Ma J."/>
        </authorList>
    </citation>
    <scope>NUCLEOTIDE SEQUENCE [LARGE SCALE GENOMIC DNA]</scope>
    <source>
        <strain evidence="3">JCM 16021</strain>
    </source>
</reference>
<keyword evidence="3" id="KW-1185">Reference proteome</keyword>
<name>A0ABP5J854_9ACTN</name>
<dbReference type="Proteomes" id="UP001500575">
    <property type="component" value="Unassembled WGS sequence"/>
</dbReference>